<feature type="transmembrane region" description="Helical" evidence="1">
    <location>
        <begin position="195"/>
        <end position="216"/>
    </location>
</feature>
<dbReference type="AlphaFoldDB" id="A0A9W7EYW3"/>
<sequence length="347" mass="38926">MMIDIEMGGKSKNPMHEKKLVKENSESTFAKHVTDQTKIAAEKGLKAETNAMEAVNTDALGKLMGGGGVQLERLNIAINWAQNLGLVMIIDIPWPESFTKWFRWIEMIGFDFDAFGGMGTYVSIAMGLLVPVWLLLEFDAGLLYPRTFFGFAFMNKSGRVLTGRFLLAGILPVAALFLSCLNILMGWIANNLANAFILVISGLSLLSFLHQVYLWREIKVCELANEDFAKKRQENDMFFFLFFYTVSYLSGVSACTKLLVAESTADKVFGGVLMPFYVMCPLWMLTSAAQMAKNAVKLHAAESRGEKSYKQSLSVFRKKAVEAKINEVVTRSIERWQQRLPRLSFGL</sequence>
<proteinExistence type="predicted"/>
<evidence type="ECO:0000313" key="3">
    <source>
        <dbReference type="Proteomes" id="UP001165160"/>
    </source>
</evidence>
<accession>A0A9W7EYW3</accession>
<feature type="transmembrane region" description="Helical" evidence="1">
    <location>
        <begin position="165"/>
        <end position="189"/>
    </location>
</feature>
<evidence type="ECO:0000313" key="2">
    <source>
        <dbReference type="EMBL" id="GMH95492.1"/>
    </source>
</evidence>
<dbReference type="EMBL" id="BRXX01000168">
    <property type="protein sequence ID" value="GMH95492.1"/>
    <property type="molecule type" value="Genomic_DNA"/>
</dbReference>
<protein>
    <submittedName>
        <fullName evidence="2">Uncharacterized protein</fullName>
    </submittedName>
</protein>
<keyword evidence="1" id="KW-1133">Transmembrane helix</keyword>
<feature type="transmembrane region" description="Helical" evidence="1">
    <location>
        <begin position="114"/>
        <end position="136"/>
    </location>
</feature>
<feature type="transmembrane region" description="Helical" evidence="1">
    <location>
        <begin position="237"/>
        <end position="260"/>
    </location>
</feature>
<comment type="caution">
    <text evidence="2">The sequence shown here is derived from an EMBL/GenBank/DDBJ whole genome shotgun (WGS) entry which is preliminary data.</text>
</comment>
<keyword evidence="1" id="KW-0472">Membrane</keyword>
<organism evidence="2 3">
    <name type="scientific">Triparma verrucosa</name>
    <dbReference type="NCBI Taxonomy" id="1606542"/>
    <lineage>
        <taxon>Eukaryota</taxon>
        <taxon>Sar</taxon>
        <taxon>Stramenopiles</taxon>
        <taxon>Ochrophyta</taxon>
        <taxon>Bolidophyceae</taxon>
        <taxon>Parmales</taxon>
        <taxon>Triparmaceae</taxon>
        <taxon>Triparma</taxon>
    </lineage>
</organism>
<dbReference type="Proteomes" id="UP001165160">
    <property type="component" value="Unassembled WGS sequence"/>
</dbReference>
<keyword evidence="3" id="KW-1185">Reference proteome</keyword>
<name>A0A9W7EYW3_9STRA</name>
<gene>
    <name evidence="2" type="ORF">TrVE_jg9157</name>
</gene>
<feature type="transmembrane region" description="Helical" evidence="1">
    <location>
        <begin position="272"/>
        <end position="289"/>
    </location>
</feature>
<keyword evidence="1" id="KW-0812">Transmembrane</keyword>
<evidence type="ECO:0000256" key="1">
    <source>
        <dbReference type="SAM" id="Phobius"/>
    </source>
</evidence>
<reference evidence="3" key="1">
    <citation type="journal article" date="2023" name="Commun. Biol.">
        <title>Genome analysis of Parmales, the sister group of diatoms, reveals the evolutionary specialization of diatoms from phago-mixotrophs to photoautotrophs.</title>
        <authorList>
            <person name="Ban H."/>
            <person name="Sato S."/>
            <person name="Yoshikawa S."/>
            <person name="Yamada K."/>
            <person name="Nakamura Y."/>
            <person name="Ichinomiya M."/>
            <person name="Sato N."/>
            <person name="Blanc-Mathieu R."/>
            <person name="Endo H."/>
            <person name="Kuwata A."/>
            <person name="Ogata H."/>
        </authorList>
    </citation>
    <scope>NUCLEOTIDE SEQUENCE [LARGE SCALE GENOMIC DNA]</scope>
    <source>
        <strain evidence="3">NIES 3699</strain>
    </source>
</reference>